<dbReference type="Gene3D" id="3.30.450.40">
    <property type="match status" value="4"/>
</dbReference>
<evidence type="ECO:0000313" key="2">
    <source>
        <dbReference type="EMBL" id="MCM1982526.1"/>
    </source>
</evidence>
<dbReference type="Proteomes" id="UP000031561">
    <property type="component" value="Unassembled WGS sequence"/>
</dbReference>
<feature type="coiled-coil region" evidence="1">
    <location>
        <begin position="7"/>
        <end position="37"/>
    </location>
</feature>
<gene>
    <name evidence="2" type="ORF">QQ91_0006770</name>
</gene>
<dbReference type="SUPFAM" id="SSF55781">
    <property type="entry name" value="GAF domain-like"/>
    <property type="match status" value="4"/>
</dbReference>
<dbReference type="SUPFAM" id="SSF55874">
    <property type="entry name" value="ATPase domain of HSP90 chaperone/DNA topoisomerase II/histidine kinase"/>
    <property type="match status" value="1"/>
</dbReference>
<sequence length="935" mass="105478">MTQSIPRGELSQDLESLQQILAQLQSAKDETALLQALSGYLQAHFGYPLVWLARFDPETQALTGDYQQFSSRQPVRETLTVLAGDLFDQTLLTRRPAIVPSLQDETRVGRWQKLAKRTGTQGAILQPIHHCKEPVGMLLVGSTHWGINPRKPERTHVSILAGTLGMVLHSIPINPMVPQPRQGQASLSAELPPLLTILTQLTAFDLQMAQVLSYLQRQHPEFSCGYYYLDEASQDWVSPTFLDPKDRRSNRGKAREHRLSARQNSSFFRYLASQSLLAISDVQASVDLRAPAPLTQHLEARSLLLQPILVQQALQGFLFLSHPQPRNWTELEKASLGIAANLLQLIWPPPSEEEISALPGTQEDRGLLSLPSPQSDPAAWESGIKRYFMEIERLFKARWVLLLRCDEETQSFEILLAQSSSRRSIPEFVSTLPPLSQVDFKLLSRSEQAVAIDDLIEDLRLVSWKEALQSLDLQSALIARAAPVRSLQSIILVGRDVPRPWTPEEIKALQEIAQAFQSHQEKHQVHVDLLRNQRLQALFREGLRNLQSARSSHDLATQSVQSLRDLLKVPLVGILLWSPHRSYAKVQAVQVSQPEFQLDPGTKVDLSDPLLQAVIAQGKSQAVDGQALSFVYRDLTTQTQAWLTAPLDCPLQLWPIQPQPKQTVLGAILVALPSPQEWQGIEHDNLQDFAQQIAWVLWSTQLNDRWRQINSQLETFIWYQQKVLNLHCQSLQAHLHPLGPGQSLASPQAAERDMQAIQTLCAQDSWALTLQSETISLVRLLREVLDGLEDAFQARQIWSQVHHLTQSNVTLNSSKPHLQMVLDEVLREACERSKPGGRIDLWSRSEHPEWLELSITDNGQWDSRLLLDLKLGHHRNRLVSSPADSGAGRRLHACQTIIQWLGGKLEFHRLEDGRSLSRFTLPLQINPLDTKGGMR</sequence>
<organism evidence="2 3">
    <name type="scientific">Lyngbya confervoides BDU141951</name>
    <dbReference type="NCBI Taxonomy" id="1574623"/>
    <lineage>
        <taxon>Bacteria</taxon>
        <taxon>Bacillati</taxon>
        <taxon>Cyanobacteriota</taxon>
        <taxon>Cyanophyceae</taxon>
        <taxon>Oscillatoriophycideae</taxon>
        <taxon>Oscillatoriales</taxon>
        <taxon>Microcoleaceae</taxon>
        <taxon>Lyngbya</taxon>
    </lineage>
</organism>
<accession>A0ABD4T2A8</accession>
<keyword evidence="3" id="KW-1185">Reference proteome</keyword>
<evidence type="ECO:0000313" key="3">
    <source>
        <dbReference type="Proteomes" id="UP000031561"/>
    </source>
</evidence>
<evidence type="ECO:0000256" key="1">
    <source>
        <dbReference type="SAM" id="Coils"/>
    </source>
</evidence>
<name>A0ABD4T2A8_9CYAN</name>
<dbReference type="InterPro" id="IPR036890">
    <property type="entry name" value="HATPase_C_sf"/>
</dbReference>
<dbReference type="InterPro" id="IPR029016">
    <property type="entry name" value="GAF-like_dom_sf"/>
</dbReference>
<dbReference type="RefSeq" id="WP_166281349.1">
    <property type="nucleotide sequence ID" value="NZ_JTHE03000042.1"/>
</dbReference>
<dbReference type="Gene3D" id="3.30.565.10">
    <property type="entry name" value="Histidine kinase-like ATPase, C-terminal domain"/>
    <property type="match status" value="1"/>
</dbReference>
<reference evidence="2 3" key="1">
    <citation type="journal article" date="2015" name="Genome Announc.">
        <title>Draft Genome Sequence of Filamentous Marine Cyanobacterium Lyngbya confervoides Strain BDU141951.</title>
        <authorList>
            <person name="Chandrababunaidu M.M."/>
            <person name="Sen D."/>
            <person name="Tripathy S."/>
        </authorList>
    </citation>
    <scope>NUCLEOTIDE SEQUENCE [LARGE SCALE GENOMIC DNA]</scope>
    <source>
        <strain evidence="2 3">BDU141951</strain>
    </source>
</reference>
<proteinExistence type="predicted"/>
<comment type="caution">
    <text evidence="2">The sequence shown here is derived from an EMBL/GenBank/DDBJ whole genome shotgun (WGS) entry which is preliminary data.</text>
</comment>
<dbReference type="AlphaFoldDB" id="A0ABD4T2A8"/>
<evidence type="ECO:0008006" key="4">
    <source>
        <dbReference type="Google" id="ProtNLM"/>
    </source>
</evidence>
<keyword evidence="1" id="KW-0175">Coiled coil</keyword>
<protein>
    <recommendedName>
        <fullName evidence="4">Histidine kinase domain-containing protein</fullName>
    </recommendedName>
</protein>
<dbReference type="EMBL" id="JTHE03000042">
    <property type="protein sequence ID" value="MCM1982526.1"/>
    <property type="molecule type" value="Genomic_DNA"/>
</dbReference>